<evidence type="ECO:0000313" key="2">
    <source>
        <dbReference type="Proteomes" id="UP000029980"/>
    </source>
</evidence>
<dbReference type="HOGENOM" id="CLU_102063_2_0_2"/>
<dbReference type="Pfam" id="PF03192">
    <property type="entry name" value="DUF257"/>
    <property type="match status" value="1"/>
</dbReference>
<sequence length="204" mass="22954">MDFKEYLSRISPGESVLIEHTSLSAYPLAFYRIGEKYGWDRILLIDVIDSSLIVLRWLRLSGSGVPTNIRRIKVGGVSSWGNVVLDVNPYNDPGIFMSKVTKTVQRLYSKNDFTVALIMNPERLVPLQNGDRSFILALADMASAFLGNPRKVAFYFINGEIADKGYLALLEEAFTRVLAFTEKTKLTVLKSLEIGEEGREIELK</sequence>
<evidence type="ECO:0000313" key="1">
    <source>
        <dbReference type="EMBL" id="AIU69368.1"/>
    </source>
</evidence>
<proteinExistence type="predicted"/>
<dbReference type="InterPro" id="IPR005489">
    <property type="entry name" value="DUF257"/>
</dbReference>
<dbReference type="EMBL" id="CP008887">
    <property type="protein sequence ID" value="AIU69368.1"/>
    <property type="molecule type" value="Genomic_DNA"/>
</dbReference>
<dbReference type="Proteomes" id="UP000029980">
    <property type="component" value="Chromosome"/>
</dbReference>
<keyword evidence="2" id="KW-1185">Reference proteome</keyword>
<name>A0A097QSB5_9EURY</name>
<dbReference type="GeneID" id="25152373"/>
<dbReference type="STRING" id="1505907.TEU_02855"/>
<protein>
    <recommendedName>
        <fullName evidence="3">DUF835 domain-containing protein</fullName>
    </recommendedName>
</protein>
<reference evidence="1 2" key="1">
    <citation type="journal article" date="2015" name="Int. J. Syst. Evol. Microbiol.">
        <title>Thermococcus eurythermalis sp. nov., a conditional piezophilic hyperthermophilic archaeon with a wide temperature range isolated from an oil-immersed chimney in the Guaymas Basin.</title>
        <authorList>
            <person name="Zhao W."/>
            <person name="Zeng X."/>
            <person name="Xiao X."/>
        </authorList>
    </citation>
    <scope>NUCLEOTIDE SEQUENCE [LARGE SCALE GENOMIC DNA]</scope>
    <source>
        <strain evidence="1 2">A501</strain>
    </source>
</reference>
<dbReference type="KEGG" id="teu:TEU_02855"/>
<dbReference type="OrthoDB" id="95564at2157"/>
<organism evidence="1 2">
    <name type="scientific">Thermococcus eurythermalis</name>
    <dbReference type="NCBI Taxonomy" id="1505907"/>
    <lineage>
        <taxon>Archaea</taxon>
        <taxon>Methanobacteriati</taxon>
        <taxon>Methanobacteriota</taxon>
        <taxon>Thermococci</taxon>
        <taxon>Thermococcales</taxon>
        <taxon>Thermococcaceae</taxon>
        <taxon>Thermococcus</taxon>
    </lineage>
</organism>
<gene>
    <name evidence="1" type="ORF">TEU_02855</name>
</gene>
<evidence type="ECO:0008006" key="3">
    <source>
        <dbReference type="Google" id="ProtNLM"/>
    </source>
</evidence>
<dbReference type="RefSeq" id="WP_050002347.1">
    <property type="nucleotide sequence ID" value="NZ_CP008887.1"/>
</dbReference>
<dbReference type="AlphaFoldDB" id="A0A097QSB5"/>
<accession>A0A097QSB5</accession>
<dbReference type="Gene3D" id="3.40.50.11570">
    <property type="entry name" value="Protein of unknown function DUF257"/>
    <property type="match status" value="1"/>
</dbReference>